<keyword evidence="3 9" id="KW-0238">DNA-binding</keyword>
<proteinExistence type="predicted"/>
<accession>A0ABT7C718</accession>
<dbReference type="PANTHER" id="PTHR43214:SF24">
    <property type="entry name" value="TRANSCRIPTIONAL REGULATORY PROTEIN NARL-RELATED"/>
    <property type="match status" value="1"/>
</dbReference>
<gene>
    <name evidence="9" type="ORF">C7K25_06370</name>
</gene>
<dbReference type="Gene3D" id="1.10.10.10">
    <property type="entry name" value="Winged helix-like DNA-binding domain superfamily/Winged helix DNA-binding domain"/>
    <property type="match status" value="1"/>
</dbReference>
<dbReference type="PROSITE" id="PS50110">
    <property type="entry name" value="RESPONSE_REGULATORY"/>
    <property type="match status" value="1"/>
</dbReference>
<evidence type="ECO:0000256" key="4">
    <source>
        <dbReference type="ARBA" id="ARBA00023163"/>
    </source>
</evidence>
<evidence type="ECO:0000259" key="7">
    <source>
        <dbReference type="PROSITE" id="PS50043"/>
    </source>
</evidence>
<dbReference type="GO" id="GO:0003677">
    <property type="term" value="F:DNA binding"/>
    <property type="evidence" value="ECO:0007669"/>
    <property type="project" value="UniProtKB-KW"/>
</dbReference>
<dbReference type="Pfam" id="PF00072">
    <property type="entry name" value="Response_reg"/>
    <property type="match status" value="1"/>
</dbReference>
<dbReference type="Gene3D" id="3.40.50.2300">
    <property type="match status" value="1"/>
</dbReference>
<dbReference type="SMART" id="SM00448">
    <property type="entry name" value="REC"/>
    <property type="match status" value="1"/>
</dbReference>
<keyword evidence="1 5" id="KW-0597">Phosphoprotein</keyword>
<evidence type="ECO:0000256" key="1">
    <source>
        <dbReference type="ARBA" id="ARBA00022553"/>
    </source>
</evidence>
<keyword evidence="10" id="KW-1185">Reference proteome</keyword>
<dbReference type="SUPFAM" id="SSF46894">
    <property type="entry name" value="C-terminal effector domain of the bipartite response regulators"/>
    <property type="match status" value="1"/>
</dbReference>
<dbReference type="SUPFAM" id="SSF52172">
    <property type="entry name" value="CheY-like"/>
    <property type="match status" value="1"/>
</dbReference>
<dbReference type="PRINTS" id="PR00038">
    <property type="entry name" value="HTHLUXR"/>
</dbReference>
<organism evidence="9 10">
    <name type="scientific">Gulosibacter molinativorax</name>
    <dbReference type="NCBI Taxonomy" id="256821"/>
    <lineage>
        <taxon>Bacteria</taxon>
        <taxon>Bacillati</taxon>
        <taxon>Actinomycetota</taxon>
        <taxon>Actinomycetes</taxon>
        <taxon>Micrococcales</taxon>
        <taxon>Microbacteriaceae</taxon>
        <taxon>Gulosibacter</taxon>
    </lineage>
</organism>
<feature type="modified residue" description="4-aspartylphosphate" evidence="5">
    <location>
        <position position="54"/>
    </location>
</feature>
<evidence type="ECO:0000259" key="8">
    <source>
        <dbReference type="PROSITE" id="PS50110"/>
    </source>
</evidence>
<dbReference type="CDD" id="cd06170">
    <property type="entry name" value="LuxR_C_like"/>
    <property type="match status" value="1"/>
</dbReference>
<feature type="domain" description="HTH luxR-type" evidence="7">
    <location>
        <begin position="218"/>
        <end position="283"/>
    </location>
</feature>
<dbReference type="InterPro" id="IPR011006">
    <property type="entry name" value="CheY-like_superfamily"/>
</dbReference>
<dbReference type="SMART" id="SM00421">
    <property type="entry name" value="HTH_LUXR"/>
    <property type="match status" value="1"/>
</dbReference>
<feature type="compositionally biased region" description="Basic and acidic residues" evidence="6">
    <location>
        <begin position="162"/>
        <end position="182"/>
    </location>
</feature>
<evidence type="ECO:0000256" key="3">
    <source>
        <dbReference type="ARBA" id="ARBA00023125"/>
    </source>
</evidence>
<dbReference type="InterPro" id="IPR036388">
    <property type="entry name" value="WH-like_DNA-bd_sf"/>
</dbReference>
<keyword evidence="2" id="KW-0805">Transcription regulation</keyword>
<evidence type="ECO:0000256" key="2">
    <source>
        <dbReference type="ARBA" id="ARBA00023015"/>
    </source>
</evidence>
<dbReference type="PANTHER" id="PTHR43214">
    <property type="entry name" value="TWO-COMPONENT RESPONSE REGULATOR"/>
    <property type="match status" value="1"/>
</dbReference>
<dbReference type="CDD" id="cd17535">
    <property type="entry name" value="REC_NarL-like"/>
    <property type="match status" value="1"/>
</dbReference>
<keyword evidence="4" id="KW-0804">Transcription</keyword>
<evidence type="ECO:0000256" key="5">
    <source>
        <dbReference type="PROSITE-ProRule" id="PRU00169"/>
    </source>
</evidence>
<dbReference type="PROSITE" id="PS50043">
    <property type="entry name" value="HTH_LUXR_2"/>
    <property type="match status" value="1"/>
</dbReference>
<feature type="domain" description="Response regulatory" evidence="8">
    <location>
        <begin position="3"/>
        <end position="119"/>
    </location>
</feature>
<reference evidence="9" key="1">
    <citation type="submission" date="2018-03" db="EMBL/GenBank/DDBJ databases">
        <authorList>
            <person name="Nunes O.C."/>
            <person name="Lopes A.R."/>
            <person name="Froufe H."/>
            <person name="Munoz-Merida A."/>
            <person name="Barroso C."/>
            <person name="Egas C."/>
        </authorList>
    </citation>
    <scope>NUCLEOTIDE SEQUENCE</scope>
    <source>
        <strain evidence="9">ON4</strain>
    </source>
</reference>
<dbReference type="InterPro" id="IPR000792">
    <property type="entry name" value="Tscrpt_reg_LuxR_C"/>
</dbReference>
<feature type="compositionally biased region" description="Gly residues" evidence="6">
    <location>
        <begin position="183"/>
        <end position="195"/>
    </location>
</feature>
<dbReference type="InterPro" id="IPR058245">
    <property type="entry name" value="NreC/VraR/RcsB-like_REC"/>
</dbReference>
<dbReference type="Proteomes" id="UP001170379">
    <property type="component" value="Unassembled WGS sequence"/>
</dbReference>
<reference evidence="9" key="2">
    <citation type="journal article" date="2022" name="Sci. Rep.">
        <title>In silico prediction of the enzymes involved in the degradation of the herbicide molinate by Gulosibacter molinativorax ON4T.</title>
        <authorList>
            <person name="Lopes A.R."/>
            <person name="Bunin E."/>
            <person name="Viana A.T."/>
            <person name="Froufe H."/>
            <person name="Munoz-Merida A."/>
            <person name="Pinho D."/>
            <person name="Figueiredo J."/>
            <person name="Barroso C."/>
            <person name="Vaz-Moreira I."/>
            <person name="Bellanger X."/>
            <person name="Egas C."/>
            <person name="Nunes O.C."/>
        </authorList>
    </citation>
    <scope>NUCLEOTIDE SEQUENCE</scope>
    <source>
        <strain evidence="9">ON4</strain>
    </source>
</reference>
<dbReference type="EMBL" id="PXVD01000008">
    <property type="protein sequence ID" value="MDJ1370990.1"/>
    <property type="molecule type" value="Genomic_DNA"/>
</dbReference>
<protein>
    <submittedName>
        <fullName evidence="9">DNA-binding response regulator</fullName>
    </submittedName>
</protein>
<dbReference type="PROSITE" id="PS00622">
    <property type="entry name" value="HTH_LUXR_1"/>
    <property type="match status" value="1"/>
</dbReference>
<evidence type="ECO:0000313" key="10">
    <source>
        <dbReference type="Proteomes" id="UP001170379"/>
    </source>
</evidence>
<dbReference type="InterPro" id="IPR039420">
    <property type="entry name" value="WalR-like"/>
</dbReference>
<dbReference type="Pfam" id="PF00196">
    <property type="entry name" value="GerE"/>
    <property type="match status" value="1"/>
</dbReference>
<comment type="caution">
    <text evidence="9">The sequence shown here is derived from an EMBL/GenBank/DDBJ whole genome shotgun (WGS) entry which is preliminary data.</text>
</comment>
<sequence>MIRVAIVDDHELVRDGLRTIIGSEPDIEVVGELADGANVARFAAENNVDVVLLDIAMPGVDGIQAARETALESPATTVIMLTTLPDSDNVRAALQAGAHGYLIKTSSATELIQAVRDAHRGRRSFAPSVLDQLAAGFAGPGLEEPGFEEPGPEDAGRGAPGGRDEDARLTRGAPDARAEDSGPGRGSLGRGGLDGPGQASGQPGVAVAKHTDIQSAPIPPELASLTERELQVFREVGRGRSNAEIGETLFLSEKTVKTYVTRILSKVGLASRVQAVVLAFETGFVTRQN</sequence>
<dbReference type="InterPro" id="IPR016032">
    <property type="entry name" value="Sig_transdc_resp-reg_C-effctor"/>
</dbReference>
<evidence type="ECO:0000313" key="9">
    <source>
        <dbReference type="EMBL" id="MDJ1370990.1"/>
    </source>
</evidence>
<evidence type="ECO:0000256" key="6">
    <source>
        <dbReference type="SAM" id="MobiDB-lite"/>
    </source>
</evidence>
<dbReference type="RefSeq" id="WP_026936371.1">
    <property type="nucleotide sequence ID" value="NZ_CP028426.1"/>
</dbReference>
<feature type="region of interest" description="Disordered" evidence="6">
    <location>
        <begin position="137"/>
        <end position="208"/>
    </location>
</feature>
<dbReference type="InterPro" id="IPR001789">
    <property type="entry name" value="Sig_transdc_resp-reg_receiver"/>
</dbReference>
<name>A0ABT7C718_9MICO</name>